<dbReference type="CDD" id="cd06222">
    <property type="entry name" value="RNase_H_like"/>
    <property type="match status" value="1"/>
</dbReference>
<dbReference type="PANTHER" id="PTHR47723:SF19">
    <property type="entry name" value="POLYNUCLEOTIDYL TRANSFERASE, RIBONUCLEASE H-LIKE SUPERFAMILY PROTEIN"/>
    <property type="match status" value="1"/>
</dbReference>
<keyword evidence="3" id="KW-1185">Reference proteome</keyword>
<feature type="domain" description="RNase H type-1" evidence="1">
    <location>
        <begin position="109"/>
        <end position="237"/>
    </location>
</feature>
<dbReference type="Gene3D" id="3.30.420.10">
    <property type="entry name" value="Ribonuclease H-like superfamily/Ribonuclease H"/>
    <property type="match status" value="1"/>
</dbReference>
<protein>
    <recommendedName>
        <fullName evidence="1">RNase H type-1 domain-containing protein</fullName>
    </recommendedName>
</protein>
<dbReference type="InterPro" id="IPR053151">
    <property type="entry name" value="RNase_H-like"/>
</dbReference>
<dbReference type="InterPro" id="IPR002156">
    <property type="entry name" value="RNaseH_domain"/>
</dbReference>
<organism evidence="2 3">
    <name type="scientific">Lithospermum erythrorhizon</name>
    <name type="common">Purple gromwell</name>
    <name type="synonym">Lithospermum officinale var. erythrorhizon</name>
    <dbReference type="NCBI Taxonomy" id="34254"/>
    <lineage>
        <taxon>Eukaryota</taxon>
        <taxon>Viridiplantae</taxon>
        <taxon>Streptophyta</taxon>
        <taxon>Embryophyta</taxon>
        <taxon>Tracheophyta</taxon>
        <taxon>Spermatophyta</taxon>
        <taxon>Magnoliopsida</taxon>
        <taxon>eudicotyledons</taxon>
        <taxon>Gunneridae</taxon>
        <taxon>Pentapetalae</taxon>
        <taxon>asterids</taxon>
        <taxon>lamiids</taxon>
        <taxon>Boraginales</taxon>
        <taxon>Boraginaceae</taxon>
        <taxon>Boraginoideae</taxon>
        <taxon>Lithospermeae</taxon>
        <taxon>Lithospermum</taxon>
    </lineage>
</organism>
<gene>
    <name evidence="2" type="ORF">LIER_04859</name>
</gene>
<dbReference type="Proteomes" id="UP001454036">
    <property type="component" value="Unassembled WGS sequence"/>
</dbReference>
<accession>A0AAV3P308</accession>
<dbReference type="Pfam" id="PF13456">
    <property type="entry name" value="RVT_3"/>
    <property type="match status" value="1"/>
</dbReference>
<dbReference type="EMBL" id="BAABME010000640">
    <property type="protein sequence ID" value="GAA0144402.1"/>
    <property type="molecule type" value="Genomic_DNA"/>
</dbReference>
<dbReference type="PANTHER" id="PTHR47723">
    <property type="entry name" value="OS05G0353850 PROTEIN"/>
    <property type="match status" value="1"/>
</dbReference>
<reference evidence="2 3" key="1">
    <citation type="submission" date="2024-01" db="EMBL/GenBank/DDBJ databases">
        <title>The complete chloroplast genome sequence of Lithospermum erythrorhizon: insights into the phylogenetic relationship among Boraginaceae species and the maternal lineages of purple gromwells.</title>
        <authorList>
            <person name="Okada T."/>
            <person name="Watanabe K."/>
        </authorList>
    </citation>
    <scope>NUCLEOTIDE SEQUENCE [LARGE SCALE GENOMIC DNA]</scope>
</reference>
<dbReference type="SUPFAM" id="SSF53098">
    <property type="entry name" value="Ribonuclease H-like"/>
    <property type="match status" value="1"/>
</dbReference>
<dbReference type="InterPro" id="IPR036397">
    <property type="entry name" value="RNaseH_sf"/>
</dbReference>
<comment type="caution">
    <text evidence="2">The sequence shown here is derived from an EMBL/GenBank/DDBJ whole genome shotgun (WGS) entry which is preliminary data.</text>
</comment>
<dbReference type="InterPro" id="IPR044730">
    <property type="entry name" value="RNase_H-like_dom_plant"/>
</dbReference>
<evidence type="ECO:0000313" key="3">
    <source>
        <dbReference type="Proteomes" id="UP001454036"/>
    </source>
</evidence>
<dbReference type="GO" id="GO:0004523">
    <property type="term" value="F:RNA-DNA hybrid ribonuclease activity"/>
    <property type="evidence" value="ECO:0007669"/>
    <property type="project" value="InterPro"/>
</dbReference>
<dbReference type="InterPro" id="IPR012337">
    <property type="entry name" value="RNaseH-like_sf"/>
</dbReference>
<proteinExistence type="predicted"/>
<dbReference type="GO" id="GO:0003676">
    <property type="term" value="F:nucleic acid binding"/>
    <property type="evidence" value="ECO:0007669"/>
    <property type="project" value="InterPro"/>
</dbReference>
<sequence>MQLPLFGSYQTMEISAPEKHGIWFDNEKISSPCTPRKCSFLAWRALNNFLPADDVMIKKGMYLVSKALDNAKLFTFKHWKNDLRLAGVFKVTINIKEGLPRYLCWEEPKLGSVKLNVDGASKSSTGRSGGGGLLRDNNGEALWRFYNVYGIHLALYAELRALVDGPKMCCEKKTLQPTIETDSKLLHDMITTNTTPWHLQALVQYVRRMLQACRASFSKVYREQNMAADHLSNLALERDKNGTFNSSNLPISLKAYIELESKGIGYVW</sequence>
<evidence type="ECO:0000313" key="2">
    <source>
        <dbReference type="EMBL" id="GAA0144402.1"/>
    </source>
</evidence>
<dbReference type="PROSITE" id="PS50879">
    <property type="entry name" value="RNASE_H_1"/>
    <property type="match status" value="1"/>
</dbReference>
<name>A0AAV3P308_LITER</name>
<evidence type="ECO:0000259" key="1">
    <source>
        <dbReference type="PROSITE" id="PS50879"/>
    </source>
</evidence>
<dbReference type="AlphaFoldDB" id="A0AAV3P308"/>